<keyword evidence="1" id="KW-0472">Membrane</keyword>
<feature type="region of interest" description="Disordered" evidence="2">
    <location>
        <begin position="122"/>
        <end position="165"/>
    </location>
</feature>
<feature type="transmembrane region" description="Helical" evidence="1">
    <location>
        <begin position="12"/>
        <end position="32"/>
    </location>
</feature>
<evidence type="ECO:0000256" key="2">
    <source>
        <dbReference type="SAM" id="MobiDB-lite"/>
    </source>
</evidence>
<dbReference type="Proteomes" id="UP001352852">
    <property type="component" value="Unassembled WGS sequence"/>
</dbReference>
<evidence type="ECO:0000313" key="3">
    <source>
        <dbReference type="EMBL" id="MED6283291.1"/>
    </source>
</evidence>
<keyword evidence="1" id="KW-0444">Lipid biosynthesis</keyword>
<reference evidence="3 4" key="1">
    <citation type="submission" date="2021-06" db="EMBL/GenBank/DDBJ databases">
        <authorList>
            <person name="Palmer J.M."/>
        </authorList>
    </citation>
    <scope>NUCLEOTIDE SEQUENCE [LARGE SCALE GENOMIC DNA]</scope>
    <source>
        <strain evidence="3 4">CL_MEX2019</strain>
        <tissue evidence="3">Muscle</tissue>
    </source>
</reference>
<keyword evidence="1" id="KW-0443">Lipid metabolism</keyword>
<comment type="catalytic activity">
    <reaction evidence="1">
        <text>a 1,2-diacyl-sn-glycero-3-phosphoethanolamine + L-serine = a 1,2-diacyl-sn-glycero-3-phospho-L-serine + ethanolamine</text>
        <dbReference type="Rhea" id="RHEA:27606"/>
        <dbReference type="ChEBI" id="CHEBI:33384"/>
        <dbReference type="ChEBI" id="CHEBI:57262"/>
        <dbReference type="ChEBI" id="CHEBI:57603"/>
        <dbReference type="ChEBI" id="CHEBI:64612"/>
        <dbReference type="EC" id="2.7.8.29"/>
    </reaction>
</comment>
<keyword evidence="1" id="KW-1133">Transmembrane helix</keyword>
<keyword evidence="1" id="KW-0812">Transmembrane</keyword>
<proteinExistence type="inferred from homology"/>
<protein>
    <recommendedName>
        <fullName evidence="1">Phosphatidylserine synthase</fullName>
        <ecNumber evidence="1">2.7.8.29</ecNumber>
    </recommendedName>
    <alternativeName>
        <fullName evidence="1">Serine-exchange enzyme</fullName>
    </alternativeName>
</protein>
<feature type="transmembrane region" description="Helical" evidence="1">
    <location>
        <begin position="83"/>
        <end position="108"/>
    </location>
</feature>
<comment type="caution">
    <text evidence="3">The sequence shown here is derived from an EMBL/GenBank/DDBJ whole genome shotgun (WGS) entry which is preliminary data.</text>
</comment>
<keyword evidence="1" id="KW-0808">Transferase</keyword>
<dbReference type="EMBL" id="JAHUTJ010049580">
    <property type="protein sequence ID" value="MED6283291.1"/>
    <property type="molecule type" value="Genomic_DNA"/>
</dbReference>
<keyword evidence="1" id="KW-1208">Phospholipid metabolism</keyword>
<accession>A0ABU7E921</accession>
<feature type="transmembrane region" description="Helical" evidence="1">
    <location>
        <begin position="52"/>
        <end position="71"/>
    </location>
</feature>
<comment type="pathway">
    <text evidence="1">Phospholipid metabolism; phosphatidylserine biosynthesis.</text>
</comment>
<keyword evidence="4" id="KW-1185">Reference proteome</keyword>
<evidence type="ECO:0000313" key="4">
    <source>
        <dbReference type="Proteomes" id="UP001352852"/>
    </source>
</evidence>
<comment type="subcellular location">
    <subcellularLocation>
        <location evidence="1">Endoplasmic reticulum membrane</location>
        <topology evidence="1">Multi-pass membrane protein</topology>
    </subcellularLocation>
</comment>
<dbReference type="InterPro" id="IPR004277">
    <property type="entry name" value="PSS"/>
</dbReference>
<feature type="compositionally biased region" description="Basic and acidic residues" evidence="2">
    <location>
        <begin position="129"/>
        <end position="141"/>
    </location>
</feature>
<comment type="caution">
    <text evidence="1">Lacks conserved residue(s) required for the propagation of feature annotation.</text>
</comment>
<sequence length="165" mass="18868">LTELNTFFLKHIFVFPASHALSWCRILFVGIITAPTVRQYYAYLTDTQCKRVGTQCWVFGAIAFLEALACIKFGQDLFSKTQILYVVLWLLCLAFITFLCLYGMVWYAETYGPRGKSFSECEDSNYTESPDHMLGEFKDDIDSNGESPTIRRRGKNKPLNGINSQ</sequence>
<comment type="similarity">
    <text evidence="1">Belongs to the phosphatidyl serine synthase family.</text>
</comment>
<name>A0ABU7E921_9TELE</name>
<organism evidence="3 4">
    <name type="scientific">Characodon lateralis</name>
    <dbReference type="NCBI Taxonomy" id="208331"/>
    <lineage>
        <taxon>Eukaryota</taxon>
        <taxon>Metazoa</taxon>
        <taxon>Chordata</taxon>
        <taxon>Craniata</taxon>
        <taxon>Vertebrata</taxon>
        <taxon>Euteleostomi</taxon>
        <taxon>Actinopterygii</taxon>
        <taxon>Neopterygii</taxon>
        <taxon>Teleostei</taxon>
        <taxon>Neoteleostei</taxon>
        <taxon>Acanthomorphata</taxon>
        <taxon>Ovalentaria</taxon>
        <taxon>Atherinomorphae</taxon>
        <taxon>Cyprinodontiformes</taxon>
        <taxon>Goodeidae</taxon>
        <taxon>Characodon</taxon>
    </lineage>
</organism>
<feature type="non-terminal residue" evidence="3">
    <location>
        <position position="1"/>
    </location>
</feature>
<dbReference type="EC" id="2.7.8.29" evidence="1"/>
<keyword evidence="1" id="KW-0594">Phospholipid biosynthesis</keyword>
<dbReference type="Pfam" id="PF03034">
    <property type="entry name" value="PSS"/>
    <property type="match status" value="1"/>
</dbReference>
<gene>
    <name evidence="3" type="primary">PTDSS1_1</name>
    <name evidence="3" type="ORF">CHARACLAT_007273</name>
</gene>
<keyword evidence="1" id="KW-0256">Endoplasmic reticulum</keyword>
<evidence type="ECO:0000256" key="1">
    <source>
        <dbReference type="RuleBase" id="RU368094"/>
    </source>
</evidence>
<comment type="function">
    <text evidence="1">Catalyzes a base-exchange reaction in which the polar head group of phosphatidylethanolamine (PE) is replaced by L-serine.</text>
</comment>